<accession>A0ABQ3YZ73</accession>
<dbReference type="PANTHER" id="PTHR38847:SF1">
    <property type="entry name" value="PSEUDOURIDINE SYNTHASE RSUA_RLUA-LIKE DOMAIN-CONTAINING PROTEIN"/>
    <property type="match status" value="1"/>
</dbReference>
<evidence type="ECO:0000313" key="3">
    <source>
        <dbReference type="Proteomes" id="UP000637628"/>
    </source>
</evidence>
<organism evidence="2 3">
    <name type="scientific">Paractinoplanes durhamensis</name>
    <dbReference type="NCBI Taxonomy" id="113563"/>
    <lineage>
        <taxon>Bacteria</taxon>
        <taxon>Bacillati</taxon>
        <taxon>Actinomycetota</taxon>
        <taxon>Actinomycetes</taxon>
        <taxon>Micromonosporales</taxon>
        <taxon>Micromonosporaceae</taxon>
        <taxon>Paractinoplanes</taxon>
    </lineage>
</organism>
<dbReference type="EMBL" id="BOML01000034">
    <property type="protein sequence ID" value="GIE02887.1"/>
    <property type="molecule type" value="Genomic_DNA"/>
</dbReference>
<comment type="caution">
    <text evidence="2">The sequence shown here is derived from an EMBL/GenBank/DDBJ whole genome shotgun (WGS) entry which is preliminary data.</text>
</comment>
<name>A0ABQ3YZ73_9ACTN</name>
<feature type="chain" id="PRO_5045866614" description="DUF4360 domain-containing protein" evidence="1">
    <location>
        <begin position="27"/>
        <end position="220"/>
    </location>
</feature>
<dbReference type="Proteomes" id="UP000637628">
    <property type="component" value="Unassembled WGS sequence"/>
</dbReference>
<sequence length="220" mass="23420">MRKALYIFCAMLGVFASALVAGPASAVGYLDLPVPPPTDRIVIDVVTVNGSGCPAGTAAIAVSPDNTAFTVTYSQYTALVGVGATTTDWRKNCQLNIVVHVPSGFTYAISKVDYRGFASLEAGASAIERANYYFQGQSQTAYVSHTYNGPFGDDWQSSDEIPIASLIYAPCGALRNLNINTELRAMAGTSDPKKTTSFISMDSTDGALNTIYHFAWQTCP</sequence>
<reference evidence="2 3" key="1">
    <citation type="submission" date="2021-01" db="EMBL/GenBank/DDBJ databases">
        <title>Whole genome shotgun sequence of Actinoplanes durhamensis NBRC 14914.</title>
        <authorList>
            <person name="Komaki H."/>
            <person name="Tamura T."/>
        </authorList>
    </citation>
    <scope>NUCLEOTIDE SEQUENCE [LARGE SCALE GENOMIC DNA]</scope>
    <source>
        <strain evidence="2 3">NBRC 14914</strain>
    </source>
</reference>
<protein>
    <recommendedName>
        <fullName evidence="4">DUF4360 domain-containing protein</fullName>
    </recommendedName>
</protein>
<proteinExistence type="predicted"/>
<evidence type="ECO:0000256" key="1">
    <source>
        <dbReference type="SAM" id="SignalP"/>
    </source>
</evidence>
<dbReference type="InterPro" id="IPR025649">
    <property type="entry name" value="DUF4360"/>
</dbReference>
<evidence type="ECO:0000313" key="2">
    <source>
        <dbReference type="EMBL" id="GIE02887.1"/>
    </source>
</evidence>
<keyword evidence="3" id="KW-1185">Reference proteome</keyword>
<dbReference type="Pfam" id="PF14273">
    <property type="entry name" value="DUF4360"/>
    <property type="match status" value="1"/>
</dbReference>
<keyword evidence="1" id="KW-0732">Signal</keyword>
<dbReference type="PANTHER" id="PTHR38847">
    <property type="match status" value="1"/>
</dbReference>
<gene>
    <name evidence="2" type="ORF">Adu01nite_42370</name>
</gene>
<feature type="signal peptide" evidence="1">
    <location>
        <begin position="1"/>
        <end position="26"/>
    </location>
</feature>
<evidence type="ECO:0008006" key="4">
    <source>
        <dbReference type="Google" id="ProtNLM"/>
    </source>
</evidence>